<keyword evidence="2" id="KW-1185">Reference proteome</keyword>
<gene>
    <name evidence="1" type="ORF">HAX54_016104</name>
</gene>
<protein>
    <recommendedName>
        <fullName evidence="3">Agenet domain-containing protein</fullName>
    </recommendedName>
</protein>
<proteinExistence type="predicted"/>
<accession>A0ABS8S089</accession>
<evidence type="ECO:0000313" key="1">
    <source>
        <dbReference type="EMBL" id="MCD7452272.1"/>
    </source>
</evidence>
<organism evidence="1 2">
    <name type="scientific">Datura stramonium</name>
    <name type="common">Jimsonweed</name>
    <name type="synonym">Common thornapple</name>
    <dbReference type="NCBI Taxonomy" id="4076"/>
    <lineage>
        <taxon>Eukaryota</taxon>
        <taxon>Viridiplantae</taxon>
        <taxon>Streptophyta</taxon>
        <taxon>Embryophyta</taxon>
        <taxon>Tracheophyta</taxon>
        <taxon>Spermatophyta</taxon>
        <taxon>Magnoliopsida</taxon>
        <taxon>eudicotyledons</taxon>
        <taxon>Gunneridae</taxon>
        <taxon>Pentapetalae</taxon>
        <taxon>asterids</taxon>
        <taxon>lamiids</taxon>
        <taxon>Solanales</taxon>
        <taxon>Solanaceae</taxon>
        <taxon>Solanoideae</taxon>
        <taxon>Datureae</taxon>
        <taxon>Datura</taxon>
    </lineage>
</organism>
<sequence>MRVKSVEDGILGSWNLGTVIGCDDLFSKLNMITLNEIMVTTTWPLPPLREFARLPLPYGQCVDMFYNDAWWEGVIFDREEGDEERRIYFQRHG</sequence>
<evidence type="ECO:0000313" key="2">
    <source>
        <dbReference type="Proteomes" id="UP000823775"/>
    </source>
</evidence>
<dbReference type="PROSITE" id="PS51257">
    <property type="entry name" value="PROKAR_LIPOPROTEIN"/>
    <property type="match status" value="1"/>
</dbReference>
<dbReference type="Proteomes" id="UP000823775">
    <property type="component" value="Unassembled WGS sequence"/>
</dbReference>
<name>A0ABS8S089_DATST</name>
<dbReference type="EMBL" id="JACEIK010000204">
    <property type="protein sequence ID" value="MCD7452272.1"/>
    <property type="molecule type" value="Genomic_DNA"/>
</dbReference>
<reference evidence="1 2" key="1">
    <citation type="journal article" date="2021" name="BMC Genomics">
        <title>Datura genome reveals duplications of psychoactive alkaloid biosynthetic genes and high mutation rate following tissue culture.</title>
        <authorList>
            <person name="Rajewski A."/>
            <person name="Carter-House D."/>
            <person name="Stajich J."/>
            <person name="Litt A."/>
        </authorList>
    </citation>
    <scope>NUCLEOTIDE SEQUENCE [LARGE SCALE GENOMIC DNA]</scope>
    <source>
        <strain evidence="1">AR-01</strain>
    </source>
</reference>
<comment type="caution">
    <text evidence="1">The sequence shown here is derived from an EMBL/GenBank/DDBJ whole genome shotgun (WGS) entry which is preliminary data.</text>
</comment>
<evidence type="ECO:0008006" key="3">
    <source>
        <dbReference type="Google" id="ProtNLM"/>
    </source>
</evidence>